<dbReference type="KEGG" id="hsw:Hsw_2321"/>
<accession>W8F5S1</accession>
<reference evidence="1 2" key="1">
    <citation type="submission" date="2014-01" db="EMBL/GenBank/DDBJ databases">
        <title>Complete genome sequence of ionizing-radiation resistance bacterium Hymenobacter swuensis DY53.</title>
        <authorList>
            <person name="Jung J.-H."/>
            <person name="Jeong S.-W."/>
            <person name="Joe M.-H."/>
            <person name="Cho y.-j."/>
            <person name="Kim M.-K."/>
            <person name="Lim S.-Y."/>
        </authorList>
    </citation>
    <scope>NUCLEOTIDE SEQUENCE [LARGE SCALE GENOMIC DNA]</scope>
    <source>
        <strain evidence="1 2">DY53</strain>
    </source>
</reference>
<dbReference type="STRING" id="1227739.Hsw_2321"/>
<evidence type="ECO:0000313" key="1">
    <source>
        <dbReference type="EMBL" id="AHJ97916.1"/>
    </source>
</evidence>
<dbReference type="EMBL" id="CP007145">
    <property type="protein sequence ID" value="AHJ97916.1"/>
    <property type="molecule type" value="Genomic_DNA"/>
</dbReference>
<evidence type="ECO:0008006" key="3">
    <source>
        <dbReference type="Google" id="ProtNLM"/>
    </source>
</evidence>
<keyword evidence="2" id="KW-1185">Reference proteome</keyword>
<protein>
    <recommendedName>
        <fullName evidence="3">DUF2007 domain-containing protein</fullName>
    </recommendedName>
</protein>
<gene>
    <name evidence="1" type="ORF">Hsw_2321</name>
</gene>
<dbReference type="HOGENOM" id="CLU_2093493_0_0_10"/>
<sequence length="135" mass="15168">MPPASLSMTFFYFTHRFSHMLTPAAQFLTYAEAVALYQQLKEAEVDALVKTCGPPSFPFGDGLFYQLLIEEADVPLARETVEAFELQRAAPKAVRCSRCRAEGAAPLLRPAWWQRLYYAGTVLHKCTQCGTEFPV</sequence>
<evidence type="ECO:0000313" key="2">
    <source>
        <dbReference type="Proteomes" id="UP000019423"/>
    </source>
</evidence>
<dbReference type="AlphaFoldDB" id="W8F5S1"/>
<organism evidence="1 2">
    <name type="scientific">Hymenobacter swuensis DY53</name>
    <dbReference type="NCBI Taxonomy" id="1227739"/>
    <lineage>
        <taxon>Bacteria</taxon>
        <taxon>Pseudomonadati</taxon>
        <taxon>Bacteroidota</taxon>
        <taxon>Cytophagia</taxon>
        <taxon>Cytophagales</taxon>
        <taxon>Hymenobacteraceae</taxon>
        <taxon>Hymenobacter</taxon>
    </lineage>
</organism>
<proteinExistence type="predicted"/>
<dbReference type="Proteomes" id="UP000019423">
    <property type="component" value="Chromosome"/>
</dbReference>
<dbReference type="PATRIC" id="fig|1227739.3.peg.2521"/>
<name>W8F5S1_9BACT</name>